<protein>
    <submittedName>
        <fullName evidence="1">Uncharacterized protein</fullName>
    </submittedName>
</protein>
<dbReference type="EMBL" id="BK032584">
    <property type="protein sequence ID" value="DAF49578.1"/>
    <property type="molecule type" value="Genomic_DNA"/>
</dbReference>
<accession>A0A8S5SG20</accession>
<evidence type="ECO:0000313" key="1">
    <source>
        <dbReference type="EMBL" id="DAF49578.1"/>
    </source>
</evidence>
<sequence length="62" mass="7735">MKRKRSTYKMDIDFDTKFWALLPALNINFHSWEFEFEWLCLGIYIGRLKYDIREVKQPFEKK</sequence>
<reference evidence="1" key="1">
    <citation type="journal article" date="2021" name="Proc. Natl. Acad. Sci. U.S.A.">
        <title>A Catalog of Tens of Thousands of Viruses from Human Metagenomes Reveals Hidden Associations with Chronic Diseases.</title>
        <authorList>
            <person name="Tisza M.J."/>
            <person name="Buck C.B."/>
        </authorList>
    </citation>
    <scope>NUCLEOTIDE SEQUENCE</scope>
    <source>
        <strain evidence="1">Ct4085</strain>
    </source>
</reference>
<name>A0A8S5SG20_9CAUD</name>
<organism evidence="1">
    <name type="scientific">Siphoviridae sp. ct4085</name>
    <dbReference type="NCBI Taxonomy" id="2827774"/>
    <lineage>
        <taxon>Viruses</taxon>
        <taxon>Duplodnaviria</taxon>
        <taxon>Heunggongvirae</taxon>
        <taxon>Uroviricota</taxon>
        <taxon>Caudoviricetes</taxon>
    </lineage>
</organism>
<proteinExistence type="predicted"/>